<accession>A0A812N2Z3</accession>
<comment type="caution">
    <text evidence="1">The sequence shown here is derived from an EMBL/GenBank/DDBJ whole genome shotgun (WGS) entry which is preliminary data.</text>
</comment>
<name>A0A812N2Z3_SYMPI</name>
<dbReference type="AlphaFoldDB" id="A0A812N2Z3"/>
<keyword evidence="2" id="KW-1185">Reference proteome</keyword>
<protein>
    <submittedName>
        <fullName evidence="1">Uncharacterized protein</fullName>
    </submittedName>
</protein>
<organism evidence="1 2">
    <name type="scientific">Symbiodinium pilosum</name>
    <name type="common">Dinoflagellate</name>
    <dbReference type="NCBI Taxonomy" id="2952"/>
    <lineage>
        <taxon>Eukaryota</taxon>
        <taxon>Sar</taxon>
        <taxon>Alveolata</taxon>
        <taxon>Dinophyceae</taxon>
        <taxon>Suessiales</taxon>
        <taxon>Symbiodiniaceae</taxon>
        <taxon>Symbiodinium</taxon>
    </lineage>
</organism>
<proteinExistence type="predicted"/>
<reference evidence="1" key="1">
    <citation type="submission" date="2021-02" db="EMBL/GenBank/DDBJ databases">
        <authorList>
            <person name="Dougan E. K."/>
            <person name="Rhodes N."/>
            <person name="Thang M."/>
            <person name="Chan C."/>
        </authorList>
    </citation>
    <scope>NUCLEOTIDE SEQUENCE</scope>
</reference>
<evidence type="ECO:0000313" key="2">
    <source>
        <dbReference type="Proteomes" id="UP000649617"/>
    </source>
</evidence>
<sequence length="706" mass="79694">MNLDEAACEVPRSVDNHTAIFWRLPSKTGTAGSALNHAINVVNSTLEMKAPMSFKLGYTHNPSWRWDNDLYGYKHDMAYKFQAMLVLCISTEPHSAAMMEAALISYFKSTPGCQNVKAGGDNVKMDTMASAACSSAVRAAKAVVEEVPAAAHSSIGRVAAISESHAERDMHRVASACGVTLPVEMSHIAAAEGERIPFFSISSWFRFLLRFNLWHVISGVSSPDMSACCRKWGVFWERFRIVCGGHPVFARGKAALQRTCAMILHGDEGRSLKKTQLMVLALHSIMGFGSRVESDEAAHPDRQELNMQVHTWASRYLLAVLPRFMYDDRRDGNFQTVLAEISRDGNHLFEEGILGPDNQVYYVCILYVIGDWPQQQKMFNYQRSFSNSAKASSSRQALKGICHHCLADVAGYPFEDFKSAEPRWRSTVDTVPAYDEEPVLMQLPHDPAKPSSFAAPDLFHGWHLGIGKIFVSSCLVLLLHLFPANSVVASFQAMQDAFFEFCKNAHLHPHIRKLNRDTLNWPYATTFPTGGWSKGHTTLCLMRFFIHHCQNNMDAVGTDPLLEKALEAALEIHLCLTKLYKEGLWVFRPKAREIYLHGFRFLELFGELAHDSFEVSRPLFSLMPNLHRIHHIFFHMADQVRAGATWVLSPLTWSCQVEEDFVGRPSRVSRRVSPRLTMRRTLQRCMQAAYAKYVEYGYLRPAPQTH</sequence>
<dbReference type="EMBL" id="CAJNIZ010009977">
    <property type="protein sequence ID" value="CAE7291329.1"/>
    <property type="molecule type" value="Genomic_DNA"/>
</dbReference>
<dbReference type="Proteomes" id="UP000649617">
    <property type="component" value="Unassembled WGS sequence"/>
</dbReference>
<gene>
    <name evidence="1" type="ORF">SPIL2461_LOCUS6540</name>
</gene>
<dbReference type="OrthoDB" id="431257at2759"/>
<evidence type="ECO:0000313" key="1">
    <source>
        <dbReference type="EMBL" id="CAE7291329.1"/>
    </source>
</evidence>